<reference evidence="12" key="2">
    <citation type="submission" date="2021-04" db="EMBL/GenBank/DDBJ databases">
        <authorList>
            <person name="Gilroy R."/>
        </authorList>
    </citation>
    <scope>NUCLEOTIDE SEQUENCE</scope>
    <source>
        <strain evidence="12">12435</strain>
    </source>
</reference>
<keyword evidence="3" id="KW-0813">Transport</keyword>
<evidence type="ECO:0000256" key="4">
    <source>
        <dbReference type="ARBA" id="ARBA00022547"/>
    </source>
</evidence>
<dbReference type="Gene3D" id="1.20.120.220">
    <property type="entry name" value="ATP synthase, F0 complex, subunit A"/>
    <property type="match status" value="1"/>
</dbReference>
<keyword evidence="9 11" id="KW-0472">Membrane</keyword>
<dbReference type="PANTHER" id="PTHR42823:SF3">
    <property type="entry name" value="ATP SYNTHASE SUBUNIT A, CHLOROPLASTIC"/>
    <property type="match status" value="1"/>
</dbReference>
<evidence type="ECO:0000256" key="8">
    <source>
        <dbReference type="ARBA" id="ARBA00023065"/>
    </source>
</evidence>
<dbReference type="GO" id="GO:0045259">
    <property type="term" value="C:proton-transporting ATP synthase complex"/>
    <property type="evidence" value="ECO:0007669"/>
    <property type="project" value="UniProtKB-KW"/>
</dbReference>
<feature type="transmembrane region" description="Helical" evidence="11">
    <location>
        <begin position="206"/>
        <end position="226"/>
    </location>
</feature>
<protein>
    <submittedName>
        <fullName evidence="12">F0F1 ATP synthase subunit A</fullName>
    </submittedName>
</protein>
<evidence type="ECO:0000313" key="12">
    <source>
        <dbReference type="EMBL" id="HIW02007.1"/>
    </source>
</evidence>
<evidence type="ECO:0000256" key="7">
    <source>
        <dbReference type="ARBA" id="ARBA00022989"/>
    </source>
</evidence>
<dbReference type="Proteomes" id="UP000823990">
    <property type="component" value="Unassembled WGS sequence"/>
</dbReference>
<feature type="transmembrane region" description="Helical" evidence="11">
    <location>
        <begin position="232"/>
        <end position="261"/>
    </location>
</feature>
<dbReference type="GO" id="GO:0005886">
    <property type="term" value="C:plasma membrane"/>
    <property type="evidence" value="ECO:0007669"/>
    <property type="project" value="TreeGrafter"/>
</dbReference>
<feature type="transmembrane region" description="Helical" evidence="11">
    <location>
        <begin position="121"/>
        <end position="144"/>
    </location>
</feature>
<keyword evidence="8" id="KW-0406">Ion transport</keyword>
<evidence type="ECO:0000256" key="1">
    <source>
        <dbReference type="ARBA" id="ARBA00004141"/>
    </source>
</evidence>
<comment type="subcellular location">
    <subcellularLocation>
        <location evidence="1">Membrane</location>
        <topology evidence="1">Multi-pass membrane protein</topology>
    </subcellularLocation>
</comment>
<evidence type="ECO:0000256" key="10">
    <source>
        <dbReference type="ARBA" id="ARBA00023310"/>
    </source>
</evidence>
<keyword evidence="4" id="KW-0138">CF(0)</keyword>
<sequence length="288" mass="30912">MNKIRKKHILAALIVAAVAAALIVGIILTNGKGGTDEDINDVMRDAVLHEGDRIRIGALAVNPGLIGAWVTVAALCVFAVVFRIFVFPRFKEYPGRFQSAIESAVEYFDNLATNANRKHPLFIGAYIFAAGAYIFFGTLLELVGIPVQTVSGGTVCLPAPLSDINGAISLGCLSYLVILLGGLLLNGPKGMLSALKDFSLPISMSFRMFGALLSGALVTELIYYYLALSFVLPVFVGVLFTLLHALVQAYVLTMLTAMFFGESTEKHEKIKEHTISDNAEGNAPEAAR</sequence>
<dbReference type="InterPro" id="IPR045082">
    <property type="entry name" value="ATP_syn_F0_a_bact/chloroplast"/>
</dbReference>
<evidence type="ECO:0000256" key="2">
    <source>
        <dbReference type="ARBA" id="ARBA00006810"/>
    </source>
</evidence>
<keyword evidence="5 11" id="KW-0812">Transmembrane</keyword>
<accession>A0A9D1PYA1</accession>
<feature type="transmembrane region" description="Helical" evidence="11">
    <location>
        <begin position="164"/>
        <end position="185"/>
    </location>
</feature>
<evidence type="ECO:0000313" key="13">
    <source>
        <dbReference type="Proteomes" id="UP000823990"/>
    </source>
</evidence>
<comment type="similarity">
    <text evidence="2">Belongs to the ATPase A chain family.</text>
</comment>
<dbReference type="Pfam" id="PF00119">
    <property type="entry name" value="ATP-synt_A"/>
    <property type="match status" value="1"/>
</dbReference>
<evidence type="ECO:0000256" key="11">
    <source>
        <dbReference type="SAM" id="Phobius"/>
    </source>
</evidence>
<dbReference type="AlphaFoldDB" id="A0A9D1PYA1"/>
<dbReference type="PANTHER" id="PTHR42823">
    <property type="entry name" value="ATP SYNTHASE SUBUNIT A, CHLOROPLASTIC"/>
    <property type="match status" value="1"/>
</dbReference>
<dbReference type="InterPro" id="IPR000568">
    <property type="entry name" value="ATP_synth_F0_asu"/>
</dbReference>
<dbReference type="GO" id="GO:0046933">
    <property type="term" value="F:proton-transporting ATP synthase activity, rotational mechanism"/>
    <property type="evidence" value="ECO:0007669"/>
    <property type="project" value="TreeGrafter"/>
</dbReference>
<keyword evidence="6" id="KW-0375">Hydrogen ion transport</keyword>
<organism evidence="12 13">
    <name type="scientific">Candidatus Protoclostridium stercorigallinarum</name>
    <dbReference type="NCBI Taxonomy" id="2838741"/>
    <lineage>
        <taxon>Bacteria</taxon>
        <taxon>Bacillati</taxon>
        <taxon>Bacillota</taxon>
        <taxon>Clostridia</taxon>
        <taxon>Candidatus Protoclostridium</taxon>
    </lineage>
</organism>
<reference evidence="12" key="1">
    <citation type="journal article" date="2021" name="PeerJ">
        <title>Extensive microbial diversity within the chicken gut microbiome revealed by metagenomics and culture.</title>
        <authorList>
            <person name="Gilroy R."/>
            <person name="Ravi A."/>
            <person name="Getino M."/>
            <person name="Pursley I."/>
            <person name="Horton D.L."/>
            <person name="Alikhan N.F."/>
            <person name="Baker D."/>
            <person name="Gharbi K."/>
            <person name="Hall N."/>
            <person name="Watson M."/>
            <person name="Adriaenssens E.M."/>
            <person name="Foster-Nyarko E."/>
            <person name="Jarju S."/>
            <person name="Secka A."/>
            <person name="Antonio M."/>
            <person name="Oren A."/>
            <person name="Chaudhuri R.R."/>
            <person name="La Ragione R."/>
            <person name="Hildebrand F."/>
            <person name="Pallen M.J."/>
        </authorList>
    </citation>
    <scope>NUCLEOTIDE SEQUENCE</scope>
    <source>
        <strain evidence="12">12435</strain>
    </source>
</reference>
<gene>
    <name evidence="12" type="ORF">H9892_01555</name>
</gene>
<proteinExistence type="inferred from homology"/>
<keyword evidence="7 11" id="KW-1133">Transmembrane helix</keyword>
<evidence type="ECO:0000256" key="3">
    <source>
        <dbReference type="ARBA" id="ARBA00022448"/>
    </source>
</evidence>
<evidence type="ECO:0000256" key="6">
    <source>
        <dbReference type="ARBA" id="ARBA00022781"/>
    </source>
</evidence>
<dbReference type="InterPro" id="IPR035908">
    <property type="entry name" value="F0_ATP_A_sf"/>
</dbReference>
<dbReference type="SUPFAM" id="SSF81336">
    <property type="entry name" value="F1F0 ATP synthase subunit A"/>
    <property type="match status" value="1"/>
</dbReference>
<dbReference type="PRINTS" id="PR00123">
    <property type="entry name" value="ATPASEA"/>
</dbReference>
<evidence type="ECO:0000256" key="5">
    <source>
        <dbReference type="ARBA" id="ARBA00022692"/>
    </source>
</evidence>
<evidence type="ECO:0000256" key="9">
    <source>
        <dbReference type="ARBA" id="ARBA00023136"/>
    </source>
</evidence>
<feature type="transmembrane region" description="Helical" evidence="11">
    <location>
        <begin position="9"/>
        <end position="28"/>
    </location>
</feature>
<comment type="caution">
    <text evidence="12">The sequence shown here is derived from an EMBL/GenBank/DDBJ whole genome shotgun (WGS) entry which is preliminary data.</text>
</comment>
<name>A0A9D1PYA1_9FIRM</name>
<feature type="transmembrane region" description="Helical" evidence="11">
    <location>
        <begin position="66"/>
        <end position="86"/>
    </location>
</feature>
<dbReference type="GO" id="GO:0042777">
    <property type="term" value="P:proton motive force-driven plasma membrane ATP synthesis"/>
    <property type="evidence" value="ECO:0007669"/>
    <property type="project" value="TreeGrafter"/>
</dbReference>
<keyword evidence="10" id="KW-0066">ATP synthesis</keyword>
<dbReference type="EMBL" id="DXHS01000026">
    <property type="protein sequence ID" value="HIW02007.1"/>
    <property type="molecule type" value="Genomic_DNA"/>
</dbReference>